<evidence type="ECO:0000313" key="2">
    <source>
        <dbReference type="EMBL" id="VDN11910.1"/>
    </source>
</evidence>
<evidence type="ECO:0000256" key="1">
    <source>
        <dbReference type="SAM" id="MobiDB-lite"/>
    </source>
</evidence>
<organism evidence="2 3">
    <name type="scientific">Dibothriocephalus latus</name>
    <name type="common">Fish tapeworm</name>
    <name type="synonym">Diphyllobothrium latum</name>
    <dbReference type="NCBI Taxonomy" id="60516"/>
    <lineage>
        <taxon>Eukaryota</taxon>
        <taxon>Metazoa</taxon>
        <taxon>Spiralia</taxon>
        <taxon>Lophotrochozoa</taxon>
        <taxon>Platyhelminthes</taxon>
        <taxon>Cestoda</taxon>
        <taxon>Eucestoda</taxon>
        <taxon>Diphyllobothriidea</taxon>
        <taxon>Diphyllobothriidae</taxon>
        <taxon>Dibothriocephalus</taxon>
    </lineage>
</organism>
<dbReference type="EMBL" id="UYRU01052528">
    <property type="protein sequence ID" value="VDN11910.1"/>
    <property type="molecule type" value="Genomic_DNA"/>
</dbReference>
<protein>
    <submittedName>
        <fullName evidence="2">Uncharacterized protein</fullName>
    </submittedName>
</protein>
<feature type="region of interest" description="Disordered" evidence="1">
    <location>
        <begin position="188"/>
        <end position="229"/>
    </location>
</feature>
<keyword evidence="3" id="KW-1185">Reference proteome</keyword>
<sequence length="246" mass="26509">MDAEAAQRSLAAAIWLRTSLDRLLKLKLAESQARRLKVSDEDSGGAEGLSGAGDNTLDTSKPARDARALECRRLQRLLCEHLAAFLGRNGGGLHTLKKLHAADVKKLFVQSKSDATAAASAKADHVHLNPEKGGYQVTPYLTIDSLELALRLHAQVALALEAGQGARRSGPTVDESLLSSADAFAYPKQEEAVGTGSQEGEEEEYEDYEDDGMAEKKCPQCGKRLPTNASTADLLRHKKRCSTRGQ</sequence>
<proteinExistence type="predicted"/>
<dbReference type="AlphaFoldDB" id="A0A3P7LEW9"/>
<gene>
    <name evidence="2" type="ORF">DILT_LOCUS7741</name>
</gene>
<feature type="region of interest" description="Disordered" evidence="1">
    <location>
        <begin position="37"/>
        <end position="61"/>
    </location>
</feature>
<feature type="compositionally biased region" description="Acidic residues" evidence="1">
    <location>
        <begin position="199"/>
        <end position="212"/>
    </location>
</feature>
<name>A0A3P7LEW9_DIBLA</name>
<accession>A0A3P7LEW9</accession>
<evidence type="ECO:0000313" key="3">
    <source>
        <dbReference type="Proteomes" id="UP000281553"/>
    </source>
</evidence>
<dbReference type="Proteomes" id="UP000281553">
    <property type="component" value="Unassembled WGS sequence"/>
</dbReference>
<reference evidence="2 3" key="1">
    <citation type="submission" date="2018-11" db="EMBL/GenBank/DDBJ databases">
        <authorList>
            <consortium name="Pathogen Informatics"/>
        </authorList>
    </citation>
    <scope>NUCLEOTIDE SEQUENCE [LARGE SCALE GENOMIC DNA]</scope>
</reference>
<dbReference type="OrthoDB" id="6288382at2759"/>